<proteinExistence type="predicted"/>
<feature type="transmembrane region" description="Helical" evidence="1">
    <location>
        <begin position="186"/>
        <end position="207"/>
    </location>
</feature>
<feature type="transmembrane region" description="Helical" evidence="1">
    <location>
        <begin position="412"/>
        <end position="430"/>
    </location>
</feature>
<feature type="transmembrane region" description="Helical" evidence="1">
    <location>
        <begin position="125"/>
        <end position="146"/>
    </location>
</feature>
<dbReference type="Pfam" id="PF19814">
    <property type="entry name" value="DUF6297"/>
    <property type="match status" value="1"/>
</dbReference>
<evidence type="ECO:0000313" key="2">
    <source>
        <dbReference type="EMBL" id="MCD5313671.1"/>
    </source>
</evidence>
<comment type="caution">
    <text evidence="2">The sequence shown here is derived from an EMBL/GenBank/DDBJ whole genome shotgun (WGS) entry which is preliminary data.</text>
</comment>
<feature type="transmembrane region" description="Helical" evidence="1">
    <location>
        <begin position="213"/>
        <end position="231"/>
    </location>
</feature>
<feature type="transmembrane region" description="Helical" evidence="1">
    <location>
        <begin position="30"/>
        <end position="54"/>
    </location>
</feature>
<dbReference type="Proteomes" id="UP001138997">
    <property type="component" value="Unassembled WGS sequence"/>
</dbReference>
<organism evidence="2 3">
    <name type="scientific">Kineosporia babensis</name>
    <dbReference type="NCBI Taxonomy" id="499548"/>
    <lineage>
        <taxon>Bacteria</taxon>
        <taxon>Bacillati</taxon>
        <taxon>Actinomycetota</taxon>
        <taxon>Actinomycetes</taxon>
        <taxon>Kineosporiales</taxon>
        <taxon>Kineosporiaceae</taxon>
        <taxon>Kineosporia</taxon>
    </lineage>
</organism>
<keyword evidence="1" id="KW-0472">Membrane</keyword>
<feature type="transmembrane region" description="Helical" evidence="1">
    <location>
        <begin position="152"/>
        <end position="174"/>
    </location>
</feature>
<dbReference type="InterPro" id="IPR046264">
    <property type="entry name" value="DUF6297"/>
</dbReference>
<feature type="transmembrane region" description="Helical" evidence="1">
    <location>
        <begin position="486"/>
        <end position="504"/>
    </location>
</feature>
<reference evidence="2" key="1">
    <citation type="submission" date="2021-11" db="EMBL/GenBank/DDBJ databases">
        <title>Streptomyces corallinus and Kineosporia corallina sp. nov., two new coral-derived marine actinobacteria.</title>
        <authorList>
            <person name="Buangrab K."/>
            <person name="Sutthacheep M."/>
            <person name="Yeemin T."/>
            <person name="Harunari E."/>
            <person name="Igarashi Y."/>
            <person name="Sripreechasak P."/>
            <person name="Kanchanasin P."/>
            <person name="Tanasupawat S."/>
            <person name="Phongsopitanun W."/>
        </authorList>
    </citation>
    <scope>NUCLEOTIDE SEQUENCE</scope>
    <source>
        <strain evidence="2">JCM 31032</strain>
    </source>
</reference>
<feature type="transmembrane region" description="Helical" evidence="1">
    <location>
        <begin position="74"/>
        <end position="94"/>
    </location>
</feature>
<keyword evidence="1" id="KW-1133">Transmembrane helix</keyword>
<keyword evidence="1" id="KW-0812">Transmembrane</keyword>
<sequence>MSRPLPSGKHIRRLTRDATKYHSDAQLSDLLGNVYIGLFTVAMAASMIFALTSQLAPGEGPLRPSASGGPGLDVGWIAVLPATAAVAAFIGLVVRLGPLSLSAAEAGWWLPMPVDRRSLLLSSALRWPAIGLVVGALAGTAVAFAMPAGGLVMLGCAAFGAMLTVTLVIVAGLVQPRPEAGRALRWTADAVATAVPVIGILLAVSGTRAPQPGLLLLPIALLLTGAAVALWNRWDNNLADVQGRSLRHHGAVTDEALVAVLSLDTRSLGRALAVRTESPQRSRSSRMSWLARVPRSWRPHAALISADALLFARTVRQPAQVFLALALPGIGLLVPDPGPVSTVAMLLIGAYIASLATAEGIRRAQLSPGLDAALPIGQRIVRLSRLALPATVMSGWFLVITAVIGWRYGDPAAWLLLGLLTGPAWGAAALRAGYRPVTTFGGPLIYTPMGSLPPGLSASMMRGPDVALVGSVPIVVALILGHTPPLLFGLSVVLTAVAVLIALYDDSQPTRGEPK</sequence>
<accession>A0A9X1NI39</accession>
<dbReference type="EMBL" id="JAJOMB010000012">
    <property type="protein sequence ID" value="MCD5313671.1"/>
    <property type="molecule type" value="Genomic_DNA"/>
</dbReference>
<gene>
    <name evidence="2" type="ORF">LR394_22440</name>
</gene>
<feature type="transmembrane region" description="Helical" evidence="1">
    <location>
        <begin position="463"/>
        <end position="480"/>
    </location>
</feature>
<evidence type="ECO:0000313" key="3">
    <source>
        <dbReference type="Proteomes" id="UP001138997"/>
    </source>
</evidence>
<protein>
    <submittedName>
        <fullName evidence="2">DUF6297 family protein</fullName>
    </submittedName>
</protein>
<dbReference type="AlphaFoldDB" id="A0A9X1NI39"/>
<evidence type="ECO:0000256" key="1">
    <source>
        <dbReference type="SAM" id="Phobius"/>
    </source>
</evidence>
<dbReference type="RefSeq" id="WP_231445083.1">
    <property type="nucleotide sequence ID" value="NZ_JAJOMB010000012.1"/>
</dbReference>
<feature type="transmembrane region" description="Helical" evidence="1">
    <location>
        <begin position="386"/>
        <end position="406"/>
    </location>
</feature>
<keyword evidence="3" id="KW-1185">Reference proteome</keyword>
<name>A0A9X1NI39_9ACTN</name>